<protein>
    <submittedName>
        <fullName evidence="1">Uncharacterized protein</fullName>
    </submittedName>
</protein>
<sequence length="34" mass="4061">MTKVLEVKVRIYLIKISDMANHHVRKLKKREVLA</sequence>
<evidence type="ECO:0000313" key="2">
    <source>
        <dbReference type="Proteomes" id="UP000658225"/>
    </source>
</evidence>
<name>A0A927RCV9_9BACL</name>
<gene>
    <name evidence="1" type="ORF">H4683_001853</name>
</gene>
<dbReference type="Proteomes" id="UP000658225">
    <property type="component" value="Unassembled WGS sequence"/>
</dbReference>
<comment type="caution">
    <text evidence="1">The sequence shown here is derived from an EMBL/GenBank/DDBJ whole genome shotgun (WGS) entry which is preliminary data.</text>
</comment>
<dbReference type="EMBL" id="JADBEL010000008">
    <property type="protein sequence ID" value="MBE1554775.1"/>
    <property type="molecule type" value="Genomic_DNA"/>
</dbReference>
<dbReference type="AlphaFoldDB" id="A0A927RCV9"/>
<evidence type="ECO:0000313" key="1">
    <source>
        <dbReference type="EMBL" id="MBE1554775.1"/>
    </source>
</evidence>
<accession>A0A927RCV9</accession>
<proteinExistence type="predicted"/>
<organism evidence="1 2">
    <name type="scientific">Sporosarcina limicola</name>
    <dbReference type="NCBI Taxonomy" id="34101"/>
    <lineage>
        <taxon>Bacteria</taxon>
        <taxon>Bacillati</taxon>
        <taxon>Bacillota</taxon>
        <taxon>Bacilli</taxon>
        <taxon>Bacillales</taxon>
        <taxon>Caryophanaceae</taxon>
        <taxon>Sporosarcina</taxon>
    </lineage>
</organism>
<keyword evidence="2" id="KW-1185">Reference proteome</keyword>
<reference evidence="1" key="1">
    <citation type="submission" date="2020-10" db="EMBL/GenBank/DDBJ databases">
        <title>Genomic Encyclopedia of Type Strains, Phase IV (KMG-IV): sequencing the most valuable type-strain genomes for metagenomic binning, comparative biology and taxonomic classification.</title>
        <authorList>
            <person name="Goeker M."/>
        </authorList>
    </citation>
    <scope>NUCLEOTIDE SEQUENCE</scope>
    <source>
        <strain evidence="1">DSM 13886</strain>
    </source>
</reference>